<comment type="caution">
    <text evidence="3">The sequence shown here is derived from an EMBL/GenBank/DDBJ whole genome shotgun (WGS) entry which is preliminary data.</text>
</comment>
<organism evidence="3 4">
    <name type="scientific">Meridianimarinicoccus marinus</name>
    <dbReference type="NCBI Taxonomy" id="3231483"/>
    <lineage>
        <taxon>Bacteria</taxon>
        <taxon>Pseudomonadati</taxon>
        <taxon>Pseudomonadota</taxon>
        <taxon>Alphaproteobacteria</taxon>
        <taxon>Rhodobacterales</taxon>
        <taxon>Paracoccaceae</taxon>
        <taxon>Meridianimarinicoccus</taxon>
    </lineage>
</organism>
<dbReference type="SUPFAM" id="SSF47090">
    <property type="entry name" value="PGBD-like"/>
    <property type="match status" value="1"/>
</dbReference>
<name>A0ABV3L827_9RHOB</name>
<dbReference type="GO" id="GO:0016787">
    <property type="term" value="F:hydrolase activity"/>
    <property type="evidence" value="ECO:0007669"/>
    <property type="project" value="UniProtKB-KW"/>
</dbReference>
<sequence>MSVEAAIAAVAASNNAAATAANAWKAHAEKLEALGANSPLRLAAIIGQCGHESGGFLHRFENLNYSQASLRRVFKKYFKTDAEAAAFARKPEKIANRVYGNRMGNGSEGSGDGWRYRGRGYIQLTGKSNYTSFGAAIGEDLVGNPDRAADPGIAWMVAVRYMASRKRSGKTCLQWADESDDRMVTLVINGGTHGLVDRELRTAKALAALGGSKIPPVIEQQRALLAAGFNPGPIDGLMGSKTKAAIDAAAKKFGLKGADLWEKLESLA</sequence>
<proteinExistence type="predicted"/>
<dbReference type="InterPro" id="IPR002477">
    <property type="entry name" value="Peptidoglycan-bd-like"/>
</dbReference>
<dbReference type="InterPro" id="IPR052354">
    <property type="entry name" value="Cell_Wall_Dynamics_Protein"/>
</dbReference>
<dbReference type="InterPro" id="IPR023346">
    <property type="entry name" value="Lysozyme-like_dom_sf"/>
</dbReference>
<dbReference type="InterPro" id="IPR036366">
    <property type="entry name" value="PGBDSf"/>
</dbReference>
<dbReference type="Gene3D" id="1.10.530.10">
    <property type="match status" value="1"/>
</dbReference>
<dbReference type="EMBL" id="JBFBVU010000016">
    <property type="protein sequence ID" value="MEV8467740.1"/>
    <property type="molecule type" value="Genomic_DNA"/>
</dbReference>
<dbReference type="RefSeq" id="WP_366193619.1">
    <property type="nucleotide sequence ID" value="NZ_JBFBVU010000016.1"/>
</dbReference>
<dbReference type="SUPFAM" id="SSF53955">
    <property type="entry name" value="Lysozyme-like"/>
    <property type="match status" value="1"/>
</dbReference>
<accession>A0ABV3L827</accession>
<dbReference type="PANTHER" id="PTHR34408:SF1">
    <property type="entry name" value="GLYCOSYL HYDROLASE FAMILY 19 DOMAIN-CONTAINING PROTEIN HI_1415"/>
    <property type="match status" value="1"/>
</dbReference>
<dbReference type="Pfam" id="PF00182">
    <property type="entry name" value="Glyco_hydro_19"/>
    <property type="match status" value="1"/>
</dbReference>
<dbReference type="InterPro" id="IPR000726">
    <property type="entry name" value="Glyco_hydro_19_cat"/>
</dbReference>
<evidence type="ECO:0000259" key="1">
    <source>
        <dbReference type="Pfam" id="PF00182"/>
    </source>
</evidence>
<reference evidence="3 4" key="1">
    <citation type="submission" date="2024-07" db="EMBL/GenBank/DDBJ databases">
        <authorList>
            <person name="Kang M."/>
        </authorList>
    </citation>
    <scope>NUCLEOTIDE SEQUENCE [LARGE SCALE GENOMIC DNA]</scope>
    <source>
        <strain evidence="3 4">DFM31</strain>
    </source>
</reference>
<evidence type="ECO:0000313" key="4">
    <source>
        <dbReference type="Proteomes" id="UP001553161"/>
    </source>
</evidence>
<evidence type="ECO:0000259" key="2">
    <source>
        <dbReference type="Pfam" id="PF01471"/>
    </source>
</evidence>
<dbReference type="PANTHER" id="PTHR34408">
    <property type="entry name" value="FAMILY PROTEIN, PUTATIVE-RELATED"/>
    <property type="match status" value="1"/>
</dbReference>
<dbReference type="Pfam" id="PF01471">
    <property type="entry name" value="PG_binding_1"/>
    <property type="match status" value="1"/>
</dbReference>
<feature type="domain" description="Peptidoglycan binding-like" evidence="2">
    <location>
        <begin position="216"/>
        <end position="256"/>
    </location>
</feature>
<protein>
    <submittedName>
        <fullName evidence="3">Glycoside hydrolase family 19 protein</fullName>
    </submittedName>
</protein>
<feature type="domain" description="Glycoside hydrolase family 19 catalytic" evidence="1">
    <location>
        <begin position="112"/>
        <end position="169"/>
    </location>
</feature>
<gene>
    <name evidence="3" type="ORF">AB0T83_13230</name>
</gene>
<keyword evidence="4" id="KW-1185">Reference proteome</keyword>
<evidence type="ECO:0000313" key="3">
    <source>
        <dbReference type="EMBL" id="MEV8467740.1"/>
    </source>
</evidence>
<dbReference type="Proteomes" id="UP001553161">
    <property type="component" value="Unassembled WGS sequence"/>
</dbReference>
<keyword evidence="3" id="KW-0378">Hydrolase</keyword>
<dbReference type="InterPro" id="IPR036365">
    <property type="entry name" value="PGBD-like_sf"/>
</dbReference>
<dbReference type="Gene3D" id="1.10.101.10">
    <property type="entry name" value="PGBD-like superfamily/PGBD"/>
    <property type="match status" value="1"/>
</dbReference>